<name>A0A6J6HJC9_9ZZZZ</name>
<organism evidence="2">
    <name type="scientific">freshwater metagenome</name>
    <dbReference type="NCBI Taxonomy" id="449393"/>
    <lineage>
        <taxon>unclassified sequences</taxon>
        <taxon>metagenomes</taxon>
        <taxon>ecological metagenomes</taxon>
    </lineage>
</organism>
<evidence type="ECO:0000313" key="2">
    <source>
        <dbReference type="EMBL" id="CAB4611134.1"/>
    </source>
</evidence>
<proteinExistence type="predicted"/>
<dbReference type="EMBL" id="CAEZUR010000062">
    <property type="protein sequence ID" value="CAB4611134.1"/>
    <property type="molecule type" value="Genomic_DNA"/>
</dbReference>
<sequence>MARLAELADMANPQREITKVATAEMNEPSLIGSKPPFKTSWAIRNTTKSGITCSLDFTSDESKRPVTIAARAVSVSAAKSSKAGESKKTDWIGGTLARRVT</sequence>
<dbReference type="AlphaFoldDB" id="A0A6J6HJC9"/>
<gene>
    <name evidence="2" type="ORF">UFOPK1843_00835</name>
</gene>
<reference evidence="2" key="1">
    <citation type="submission" date="2020-05" db="EMBL/GenBank/DDBJ databases">
        <authorList>
            <person name="Chiriac C."/>
            <person name="Salcher M."/>
            <person name="Ghai R."/>
            <person name="Kavagutti S V."/>
        </authorList>
    </citation>
    <scope>NUCLEOTIDE SEQUENCE</scope>
</reference>
<protein>
    <submittedName>
        <fullName evidence="2">Unannotated protein</fullName>
    </submittedName>
</protein>
<accession>A0A6J6HJC9</accession>
<evidence type="ECO:0000256" key="1">
    <source>
        <dbReference type="SAM" id="MobiDB-lite"/>
    </source>
</evidence>
<feature type="region of interest" description="Disordered" evidence="1">
    <location>
        <begin position="79"/>
        <end position="101"/>
    </location>
</feature>